<evidence type="ECO:0000313" key="1">
    <source>
        <dbReference type="EMBL" id="GEU39358.1"/>
    </source>
</evidence>
<reference evidence="1" key="1">
    <citation type="journal article" date="2019" name="Sci. Rep.">
        <title>Draft genome of Tanacetum cinerariifolium, the natural source of mosquito coil.</title>
        <authorList>
            <person name="Yamashiro T."/>
            <person name="Shiraishi A."/>
            <person name="Satake H."/>
            <person name="Nakayama K."/>
        </authorList>
    </citation>
    <scope>NUCLEOTIDE SEQUENCE</scope>
</reference>
<sequence length="277" mass="31034">MQIQSDMHSQLTLPSIPYVFNNFGTLPRLKTVNEDVQIRALIDGKKIIVTEASIRRDIHLQDAEGTTCLPNDTIFEELARIGTVASAIICLLTIKSSTFPMFVNHQLGDMSYHKKIFVTPSLTKKVFANMKKEGKGFSGIITPLFKNMMVQAPEEVGKGSEVLNLEKAKTTQAKEIVSIKKRVKKLKKKKKSRTLGLKKLWKIGTTARVESSEDKESLGDHDEEIASINETQRRMNKEEMFGVNDLDGDEVIVDVTASENVEQSTKAAEKELQLLLK</sequence>
<dbReference type="EMBL" id="BKCJ010001163">
    <property type="protein sequence ID" value="GEU39358.1"/>
    <property type="molecule type" value="Genomic_DNA"/>
</dbReference>
<proteinExistence type="predicted"/>
<accession>A0A6L2JQL7</accession>
<comment type="caution">
    <text evidence="1">The sequence shown here is derived from an EMBL/GenBank/DDBJ whole genome shotgun (WGS) entry which is preliminary data.</text>
</comment>
<gene>
    <name evidence="1" type="ORF">Tci_011336</name>
</gene>
<protein>
    <submittedName>
        <fullName evidence="1">Uncharacterized protein</fullName>
    </submittedName>
</protein>
<name>A0A6L2JQL7_TANCI</name>
<dbReference type="AlphaFoldDB" id="A0A6L2JQL7"/>
<organism evidence="1">
    <name type="scientific">Tanacetum cinerariifolium</name>
    <name type="common">Dalmatian daisy</name>
    <name type="synonym">Chrysanthemum cinerariifolium</name>
    <dbReference type="NCBI Taxonomy" id="118510"/>
    <lineage>
        <taxon>Eukaryota</taxon>
        <taxon>Viridiplantae</taxon>
        <taxon>Streptophyta</taxon>
        <taxon>Embryophyta</taxon>
        <taxon>Tracheophyta</taxon>
        <taxon>Spermatophyta</taxon>
        <taxon>Magnoliopsida</taxon>
        <taxon>eudicotyledons</taxon>
        <taxon>Gunneridae</taxon>
        <taxon>Pentapetalae</taxon>
        <taxon>asterids</taxon>
        <taxon>campanulids</taxon>
        <taxon>Asterales</taxon>
        <taxon>Asteraceae</taxon>
        <taxon>Asteroideae</taxon>
        <taxon>Anthemideae</taxon>
        <taxon>Anthemidinae</taxon>
        <taxon>Tanacetum</taxon>
    </lineage>
</organism>